<proteinExistence type="predicted"/>
<evidence type="ECO:0000256" key="1">
    <source>
        <dbReference type="SAM" id="Phobius"/>
    </source>
</evidence>
<protein>
    <submittedName>
        <fullName evidence="2">Uncharacterized protein</fullName>
    </submittedName>
</protein>
<organism evidence="2 3">
    <name type="scientific">Methanosarcina mazei Tuc01</name>
    <dbReference type="NCBI Taxonomy" id="1236903"/>
    <lineage>
        <taxon>Archaea</taxon>
        <taxon>Methanobacteriati</taxon>
        <taxon>Methanobacteriota</taxon>
        <taxon>Stenosarchaea group</taxon>
        <taxon>Methanomicrobia</taxon>
        <taxon>Methanosarcinales</taxon>
        <taxon>Methanosarcinaceae</taxon>
        <taxon>Methanosarcina</taxon>
    </lineage>
</organism>
<sequence length="61" mass="7374">MLYPVILFFQLIFNPGILTFILTPAVLLINCKYFLRLYTDNCKQVSKEHLLHRKMFRHFTI</sequence>
<keyword evidence="1" id="KW-0812">Transmembrane</keyword>
<dbReference type="HOGENOM" id="CLU_2911541_0_0_2"/>
<gene>
    <name evidence="2" type="ORF">MmTuc01_2348</name>
</gene>
<name>M1PAW0_METMZ</name>
<evidence type="ECO:0000313" key="3">
    <source>
        <dbReference type="Proteomes" id="UP000011718"/>
    </source>
</evidence>
<feature type="transmembrane region" description="Helical" evidence="1">
    <location>
        <begin position="6"/>
        <end position="29"/>
    </location>
</feature>
<dbReference type="EMBL" id="CP004144">
    <property type="protein sequence ID" value="AGF97662.1"/>
    <property type="molecule type" value="Genomic_DNA"/>
</dbReference>
<dbReference type="AlphaFoldDB" id="M1PAW0"/>
<evidence type="ECO:0000313" key="2">
    <source>
        <dbReference type="EMBL" id="AGF97662.1"/>
    </source>
</evidence>
<dbReference type="Proteomes" id="UP000011718">
    <property type="component" value="Chromosome"/>
</dbReference>
<dbReference type="BioCyc" id="MMAZ1236903:G139K-2244-MONOMER"/>
<dbReference type="KEGG" id="mmaz:MmTuc01_2348"/>
<keyword evidence="1" id="KW-1133">Transmembrane helix</keyword>
<reference evidence="2 3" key="1">
    <citation type="journal article" date="2013" name="Genome Announc.">
        <title>Complete Genome of a Methanosarcina mazei Strain Isolated from Sediment Samples from an Amazonian Flooded Area.</title>
        <authorList>
            <person name="Assis das Gracas D."/>
            <person name="Thiago Juca Ramos R."/>
            <person name="Vieira Araujo A.C."/>
            <person name="Zahlouth R."/>
            <person name="Ribeiro Carneiro A."/>
            <person name="Souza Lopes T."/>
            <person name="Azevedo Barauna R."/>
            <person name="Azevedo V."/>
            <person name="Cruz Schneider M.P."/>
            <person name="Pellizari V.H."/>
            <person name="Silva A."/>
        </authorList>
    </citation>
    <scope>NUCLEOTIDE SEQUENCE [LARGE SCALE GENOMIC DNA]</scope>
    <source>
        <strain evidence="2 3">Tuc01</strain>
    </source>
</reference>
<accession>M1PAW0</accession>
<keyword evidence="1" id="KW-0472">Membrane</keyword>